<reference evidence="1 2" key="1">
    <citation type="submission" date="2020-06" db="EMBL/GenBank/DDBJ databases">
        <title>Transcriptomic and genomic resources for Thalictrum thalictroides and T. hernandezii: Facilitating candidate gene discovery in an emerging model plant lineage.</title>
        <authorList>
            <person name="Arias T."/>
            <person name="Riano-Pachon D.M."/>
            <person name="Di Stilio V.S."/>
        </authorList>
    </citation>
    <scope>NUCLEOTIDE SEQUENCE [LARGE SCALE GENOMIC DNA]</scope>
    <source>
        <strain evidence="2">cv. WT478/WT964</strain>
        <tissue evidence="1">Leaves</tissue>
    </source>
</reference>
<name>A0A7J6V4K4_THATH</name>
<gene>
    <name evidence="1" type="ORF">FRX31_030815</name>
</gene>
<proteinExistence type="predicted"/>
<dbReference type="Proteomes" id="UP000554482">
    <property type="component" value="Unassembled WGS sequence"/>
</dbReference>
<dbReference type="EMBL" id="JABWDY010038582">
    <property type="protein sequence ID" value="KAF5179598.1"/>
    <property type="molecule type" value="Genomic_DNA"/>
</dbReference>
<feature type="non-terminal residue" evidence="1">
    <location>
        <position position="1"/>
    </location>
</feature>
<evidence type="ECO:0000313" key="2">
    <source>
        <dbReference type="Proteomes" id="UP000554482"/>
    </source>
</evidence>
<comment type="caution">
    <text evidence="1">The sequence shown here is derived from an EMBL/GenBank/DDBJ whole genome shotgun (WGS) entry which is preliminary data.</text>
</comment>
<sequence>IGLPRSIHTDLMLTGHREDGRRVRLLILFNHFLCGLGSKNTIEQDMDETLHRLFVLYGKVSFEKKKCCESSAQHKQTESNSKRNHETKANRRRFGSFWNCVLVERGILAPHNLQMEKLVIYYDPRMLKHVNTNR</sequence>
<keyword evidence="2" id="KW-1185">Reference proteome</keyword>
<evidence type="ECO:0000313" key="1">
    <source>
        <dbReference type="EMBL" id="KAF5179598.1"/>
    </source>
</evidence>
<protein>
    <submittedName>
        <fullName evidence="1">Uncharacterized protein</fullName>
    </submittedName>
</protein>
<dbReference type="AlphaFoldDB" id="A0A7J6V4K4"/>
<organism evidence="1 2">
    <name type="scientific">Thalictrum thalictroides</name>
    <name type="common">Rue-anemone</name>
    <name type="synonym">Anemone thalictroides</name>
    <dbReference type="NCBI Taxonomy" id="46969"/>
    <lineage>
        <taxon>Eukaryota</taxon>
        <taxon>Viridiplantae</taxon>
        <taxon>Streptophyta</taxon>
        <taxon>Embryophyta</taxon>
        <taxon>Tracheophyta</taxon>
        <taxon>Spermatophyta</taxon>
        <taxon>Magnoliopsida</taxon>
        <taxon>Ranunculales</taxon>
        <taxon>Ranunculaceae</taxon>
        <taxon>Thalictroideae</taxon>
        <taxon>Thalictrum</taxon>
    </lineage>
</organism>
<accession>A0A7J6V4K4</accession>